<evidence type="ECO:0000313" key="1">
    <source>
        <dbReference type="EMBL" id="KAJ9590053.1"/>
    </source>
</evidence>
<proteinExistence type="predicted"/>
<dbReference type="EMBL" id="JASPKZ010004571">
    <property type="protein sequence ID" value="KAJ9590053.1"/>
    <property type="molecule type" value="Genomic_DNA"/>
</dbReference>
<organism evidence="1 2">
    <name type="scientific">Diploptera punctata</name>
    <name type="common">Pacific beetle cockroach</name>
    <dbReference type="NCBI Taxonomy" id="6984"/>
    <lineage>
        <taxon>Eukaryota</taxon>
        <taxon>Metazoa</taxon>
        <taxon>Ecdysozoa</taxon>
        <taxon>Arthropoda</taxon>
        <taxon>Hexapoda</taxon>
        <taxon>Insecta</taxon>
        <taxon>Pterygota</taxon>
        <taxon>Neoptera</taxon>
        <taxon>Polyneoptera</taxon>
        <taxon>Dictyoptera</taxon>
        <taxon>Blattodea</taxon>
        <taxon>Blaberoidea</taxon>
        <taxon>Blaberidae</taxon>
        <taxon>Diplopterinae</taxon>
        <taxon>Diploptera</taxon>
    </lineage>
</organism>
<reference evidence="1" key="2">
    <citation type="submission" date="2023-05" db="EMBL/GenBank/DDBJ databases">
        <authorList>
            <person name="Fouks B."/>
        </authorList>
    </citation>
    <scope>NUCLEOTIDE SEQUENCE</scope>
    <source>
        <strain evidence="1">Stay&amp;Tobe</strain>
        <tissue evidence="1">Testes</tissue>
    </source>
</reference>
<accession>A0AAD8EH28</accession>
<protein>
    <submittedName>
        <fullName evidence="1">Uncharacterized protein</fullName>
    </submittedName>
</protein>
<feature type="non-terminal residue" evidence="1">
    <location>
        <position position="75"/>
    </location>
</feature>
<dbReference type="AlphaFoldDB" id="A0AAD8EH28"/>
<feature type="non-terminal residue" evidence="1">
    <location>
        <position position="1"/>
    </location>
</feature>
<reference evidence="1" key="1">
    <citation type="journal article" date="2023" name="IScience">
        <title>Live-bearing cockroach genome reveals convergent evolutionary mechanisms linked to viviparity in insects and beyond.</title>
        <authorList>
            <person name="Fouks B."/>
            <person name="Harrison M.C."/>
            <person name="Mikhailova A.A."/>
            <person name="Marchal E."/>
            <person name="English S."/>
            <person name="Carruthers M."/>
            <person name="Jennings E.C."/>
            <person name="Chiamaka E.L."/>
            <person name="Frigard R.A."/>
            <person name="Pippel M."/>
            <person name="Attardo G.M."/>
            <person name="Benoit J.B."/>
            <person name="Bornberg-Bauer E."/>
            <person name="Tobe S.S."/>
        </authorList>
    </citation>
    <scope>NUCLEOTIDE SEQUENCE</scope>
    <source>
        <strain evidence="1">Stay&amp;Tobe</strain>
    </source>
</reference>
<dbReference type="Proteomes" id="UP001233999">
    <property type="component" value="Unassembled WGS sequence"/>
</dbReference>
<name>A0AAD8EH28_DIPPU</name>
<sequence length="75" mass="8932">VKATNDRKYCFVLWVEIHFNVIRNLAVTKIISVTYTFSSSTHSQECYFIPSIPFRNFRNKFYPQKKKNVSVKKQP</sequence>
<evidence type="ECO:0000313" key="2">
    <source>
        <dbReference type="Proteomes" id="UP001233999"/>
    </source>
</evidence>
<gene>
    <name evidence="1" type="ORF">L9F63_016829</name>
</gene>
<keyword evidence="2" id="KW-1185">Reference proteome</keyword>
<comment type="caution">
    <text evidence="1">The sequence shown here is derived from an EMBL/GenBank/DDBJ whole genome shotgun (WGS) entry which is preliminary data.</text>
</comment>